<name>A0ACB0Y526_MELEN</name>
<organism evidence="1 2">
    <name type="scientific">Meloidogyne enterolobii</name>
    <name type="common">Root-knot nematode worm</name>
    <name type="synonym">Meloidogyne mayaguensis</name>
    <dbReference type="NCBI Taxonomy" id="390850"/>
    <lineage>
        <taxon>Eukaryota</taxon>
        <taxon>Metazoa</taxon>
        <taxon>Ecdysozoa</taxon>
        <taxon>Nematoda</taxon>
        <taxon>Chromadorea</taxon>
        <taxon>Rhabditida</taxon>
        <taxon>Tylenchina</taxon>
        <taxon>Tylenchomorpha</taxon>
        <taxon>Tylenchoidea</taxon>
        <taxon>Meloidogynidae</taxon>
        <taxon>Meloidogyninae</taxon>
        <taxon>Meloidogyne</taxon>
    </lineage>
</organism>
<protein>
    <submittedName>
        <fullName evidence="1">Uncharacterized protein</fullName>
    </submittedName>
</protein>
<sequence length="94" mass="10471">MFGCRRAVVDDGPAVYTEVLSAAHHKTGAILTNTPLFLIIPHKICSSNIPKFFYFITGEPRYKIPPWDRPYNEGVHKLGSILDCVSRPSLTNGL</sequence>
<keyword evidence="2" id="KW-1185">Reference proteome</keyword>
<dbReference type="EMBL" id="CAVMJV010000006">
    <property type="protein sequence ID" value="CAK5032458.1"/>
    <property type="molecule type" value="Genomic_DNA"/>
</dbReference>
<dbReference type="Proteomes" id="UP001497535">
    <property type="component" value="Unassembled WGS sequence"/>
</dbReference>
<proteinExistence type="predicted"/>
<gene>
    <name evidence="1" type="ORF">MENTE1834_LOCUS7830</name>
</gene>
<evidence type="ECO:0000313" key="2">
    <source>
        <dbReference type="Proteomes" id="UP001497535"/>
    </source>
</evidence>
<reference evidence="1" key="1">
    <citation type="submission" date="2023-11" db="EMBL/GenBank/DDBJ databases">
        <authorList>
            <person name="Poullet M."/>
        </authorList>
    </citation>
    <scope>NUCLEOTIDE SEQUENCE</scope>
    <source>
        <strain evidence="1">E1834</strain>
    </source>
</reference>
<accession>A0ACB0Y526</accession>
<evidence type="ECO:0000313" key="1">
    <source>
        <dbReference type="EMBL" id="CAK5032458.1"/>
    </source>
</evidence>
<comment type="caution">
    <text evidence="1">The sequence shown here is derived from an EMBL/GenBank/DDBJ whole genome shotgun (WGS) entry which is preliminary data.</text>
</comment>